<dbReference type="AlphaFoldDB" id="A0A0K2ZFL4"/>
<dbReference type="Pfam" id="PF07007">
    <property type="entry name" value="LprI"/>
    <property type="match status" value="1"/>
</dbReference>
<keyword evidence="1" id="KW-0175">Coiled coil</keyword>
<gene>
    <name evidence="3" type="ORF">XTALMG727_0467</name>
</gene>
<proteinExistence type="predicted"/>
<evidence type="ECO:0000256" key="1">
    <source>
        <dbReference type="SAM" id="Coils"/>
    </source>
</evidence>
<dbReference type="InterPro" id="IPR009739">
    <property type="entry name" value="LprI-like_N"/>
</dbReference>
<sequence>MLRPSYDACISAAAGVTPTMQDCIDTEYEYQDGRLNTVYKALMAKLGDAEKNALREQQRTWIAQRDEKCFYDPDSGQAGRVDAAECRLDMTAKRADELAAR</sequence>
<accession>A0A0K2ZFL4</accession>
<feature type="domain" description="Lysozyme inhibitor LprI-like N-terminal" evidence="2">
    <location>
        <begin position="11"/>
        <end position="98"/>
    </location>
</feature>
<evidence type="ECO:0000313" key="3">
    <source>
        <dbReference type="EMBL" id="CTP82969.1"/>
    </source>
</evidence>
<dbReference type="PANTHER" id="PTHR39176:SF1">
    <property type="entry name" value="PERIPLASMIC PROTEIN"/>
    <property type="match status" value="1"/>
</dbReference>
<reference evidence="4" key="1">
    <citation type="submission" date="2015-07" db="EMBL/GenBank/DDBJ databases">
        <authorList>
            <person name="Wibberg D."/>
        </authorList>
    </citation>
    <scope>NUCLEOTIDE SEQUENCE [LARGE SCALE GENOMIC DNA]</scope>
</reference>
<dbReference type="EMBL" id="CXOI01000006">
    <property type="protein sequence ID" value="CTP82969.1"/>
    <property type="molecule type" value="Genomic_DNA"/>
</dbReference>
<feature type="coiled-coil region" evidence="1">
    <location>
        <begin position="39"/>
        <end position="101"/>
    </location>
</feature>
<evidence type="ECO:0000259" key="2">
    <source>
        <dbReference type="Pfam" id="PF07007"/>
    </source>
</evidence>
<name>A0A0K2ZFL4_9XANT</name>
<organism evidence="3 4">
    <name type="scientific">Xanthomonas graminis pv. arrhenatheri LMG 727</name>
    <dbReference type="NCBI Taxonomy" id="1195923"/>
    <lineage>
        <taxon>Bacteria</taxon>
        <taxon>Pseudomonadati</taxon>
        <taxon>Pseudomonadota</taxon>
        <taxon>Gammaproteobacteria</taxon>
        <taxon>Lysobacterales</taxon>
        <taxon>Lysobacteraceae</taxon>
        <taxon>Xanthomonas</taxon>
        <taxon>Xanthomonas translucens group</taxon>
        <taxon>Xanthomonas graminis</taxon>
    </lineage>
</organism>
<dbReference type="PANTHER" id="PTHR39176">
    <property type="entry name" value="PERIPLASMIC PROTEIN-RELATED"/>
    <property type="match status" value="1"/>
</dbReference>
<dbReference type="Proteomes" id="UP000046187">
    <property type="component" value="Unassembled WGS sequence"/>
</dbReference>
<evidence type="ECO:0000313" key="4">
    <source>
        <dbReference type="Proteomes" id="UP000046187"/>
    </source>
</evidence>
<keyword evidence="4" id="KW-1185">Reference proteome</keyword>
<protein>
    <recommendedName>
        <fullName evidence="2">Lysozyme inhibitor LprI-like N-terminal domain-containing protein</fullName>
    </recommendedName>
</protein>
<dbReference type="Gene3D" id="1.20.1270.180">
    <property type="match status" value="1"/>
</dbReference>